<dbReference type="InterPro" id="IPR000843">
    <property type="entry name" value="HTH_LacI"/>
</dbReference>
<organism evidence="5 6">
    <name type="scientific">Parapedobacter defluvii</name>
    <dbReference type="NCBI Taxonomy" id="2045106"/>
    <lineage>
        <taxon>Bacteria</taxon>
        <taxon>Pseudomonadati</taxon>
        <taxon>Bacteroidota</taxon>
        <taxon>Sphingobacteriia</taxon>
        <taxon>Sphingobacteriales</taxon>
        <taxon>Sphingobacteriaceae</taxon>
        <taxon>Parapedobacter</taxon>
    </lineage>
</organism>
<dbReference type="PANTHER" id="PTHR30146:SF144">
    <property type="entry name" value="LACI-FAMILY TRANSCRIPTION REGULATOR"/>
    <property type="match status" value="1"/>
</dbReference>
<comment type="caution">
    <text evidence="5">The sequence shown here is derived from an EMBL/GenBank/DDBJ whole genome shotgun (WGS) entry which is preliminary data.</text>
</comment>
<keyword evidence="3" id="KW-0804">Transcription</keyword>
<dbReference type="Pfam" id="PF00356">
    <property type="entry name" value="LacI"/>
    <property type="match status" value="1"/>
</dbReference>
<dbReference type="SMART" id="SM00354">
    <property type="entry name" value="HTH_LACI"/>
    <property type="match status" value="1"/>
</dbReference>
<evidence type="ECO:0000256" key="3">
    <source>
        <dbReference type="ARBA" id="ARBA00023163"/>
    </source>
</evidence>
<dbReference type="CDD" id="cd01392">
    <property type="entry name" value="HTH_LacI"/>
    <property type="match status" value="1"/>
</dbReference>
<dbReference type="RefSeq" id="WP_188751227.1">
    <property type="nucleotide sequence ID" value="NZ_BMIK01000008.1"/>
</dbReference>
<evidence type="ECO:0000259" key="4">
    <source>
        <dbReference type="PROSITE" id="PS50932"/>
    </source>
</evidence>
<dbReference type="InterPro" id="IPR010982">
    <property type="entry name" value="Lambda_DNA-bd_dom_sf"/>
</dbReference>
<sequence length="350" mass="39463">MKKNPVGIKDIALHAGVSTGPVDKVLNNRGGVSKKTEERILKAIEELGYTPNILASRLKSAKQYSIAALLPEATPDIPYWKEHERGFADAMNELKPYGFQIEVHRFHQNDKQAFVKQTASILENNYDGVFMVPIFAAETVKFVQRLKRNGIPVIFFDTQLPELPNIPFIGQHSFDSGFLAAELLDKSVSGSSTILIISLTQEQDNHLHFTSRENGFKEFFKSKQRSIIKYESTLANEHIETELSGLIKASPLVEGIFVTNGIQRVAPVFSPKKNHILIGYDLIEENVKYLKNDVIDFLISQQPYTQAYAGIQLFYDLLILKKAINKKSYLPIDIVIKSNLKYYNHIGHGG</sequence>
<reference evidence="6" key="1">
    <citation type="journal article" date="2019" name="Int. J. Syst. Evol. Microbiol.">
        <title>The Global Catalogue of Microorganisms (GCM) 10K type strain sequencing project: providing services to taxonomists for standard genome sequencing and annotation.</title>
        <authorList>
            <consortium name="The Broad Institute Genomics Platform"/>
            <consortium name="The Broad Institute Genome Sequencing Center for Infectious Disease"/>
            <person name="Wu L."/>
            <person name="Ma J."/>
        </authorList>
    </citation>
    <scope>NUCLEOTIDE SEQUENCE [LARGE SCALE GENOMIC DNA]</scope>
    <source>
        <strain evidence="6">CGMCC 1.15342</strain>
    </source>
</reference>
<dbReference type="Proteomes" id="UP000597338">
    <property type="component" value="Unassembled WGS sequence"/>
</dbReference>
<evidence type="ECO:0000313" key="5">
    <source>
        <dbReference type="EMBL" id="GGC32010.1"/>
    </source>
</evidence>
<keyword evidence="2" id="KW-0238">DNA-binding</keyword>
<name>A0ABQ1M1V0_9SPHI</name>
<keyword evidence="6" id="KW-1185">Reference proteome</keyword>
<dbReference type="InterPro" id="IPR028082">
    <property type="entry name" value="Peripla_BP_I"/>
</dbReference>
<dbReference type="SUPFAM" id="SSF53822">
    <property type="entry name" value="Periplasmic binding protein-like I"/>
    <property type="match status" value="1"/>
</dbReference>
<dbReference type="EMBL" id="BMIK01000008">
    <property type="protein sequence ID" value="GGC32010.1"/>
    <property type="molecule type" value="Genomic_DNA"/>
</dbReference>
<protein>
    <submittedName>
        <fullName evidence="5">Transcriptional regulator</fullName>
    </submittedName>
</protein>
<gene>
    <name evidence="5" type="ORF">GCM10011386_25160</name>
</gene>
<dbReference type="InterPro" id="IPR025997">
    <property type="entry name" value="SBP_2_dom"/>
</dbReference>
<feature type="domain" description="HTH lacI-type" evidence="4">
    <location>
        <begin position="6"/>
        <end position="60"/>
    </location>
</feature>
<dbReference type="CDD" id="cd06307">
    <property type="entry name" value="PBP1_sugar_binding"/>
    <property type="match status" value="1"/>
</dbReference>
<proteinExistence type="predicted"/>
<accession>A0ABQ1M1V0</accession>
<dbReference type="PROSITE" id="PS50932">
    <property type="entry name" value="HTH_LACI_2"/>
    <property type="match status" value="1"/>
</dbReference>
<evidence type="ECO:0000256" key="1">
    <source>
        <dbReference type="ARBA" id="ARBA00023015"/>
    </source>
</evidence>
<dbReference type="PANTHER" id="PTHR30146">
    <property type="entry name" value="LACI-RELATED TRANSCRIPTIONAL REPRESSOR"/>
    <property type="match status" value="1"/>
</dbReference>
<dbReference type="Gene3D" id="3.40.50.2300">
    <property type="match status" value="2"/>
</dbReference>
<evidence type="ECO:0000256" key="2">
    <source>
        <dbReference type="ARBA" id="ARBA00023125"/>
    </source>
</evidence>
<keyword evidence="1" id="KW-0805">Transcription regulation</keyword>
<dbReference type="Pfam" id="PF13407">
    <property type="entry name" value="Peripla_BP_4"/>
    <property type="match status" value="1"/>
</dbReference>
<dbReference type="Gene3D" id="1.10.260.40">
    <property type="entry name" value="lambda repressor-like DNA-binding domains"/>
    <property type="match status" value="1"/>
</dbReference>
<evidence type="ECO:0000313" key="6">
    <source>
        <dbReference type="Proteomes" id="UP000597338"/>
    </source>
</evidence>
<dbReference type="SUPFAM" id="SSF47413">
    <property type="entry name" value="lambda repressor-like DNA-binding domains"/>
    <property type="match status" value="1"/>
</dbReference>